<feature type="transmembrane region" description="Helical" evidence="1">
    <location>
        <begin position="68"/>
        <end position="85"/>
    </location>
</feature>
<feature type="transmembrane region" description="Helical" evidence="1">
    <location>
        <begin position="6"/>
        <end position="24"/>
    </location>
</feature>
<reference evidence="2 3" key="1">
    <citation type="journal article" date="2015" name="Genome Announc.">
        <title>Expanding the biotechnology potential of lactobacilli through comparative genomics of 213 strains and associated genera.</title>
        <authorList>
            <person name="Sun Z."/>
            <person name="Harris H.M."/>
            <person name="McCann A."/>
            <person name="Guo C."/>
            <person name="Argimon S."/>
            <person name="Zhang W."/>
            <person name="Yang X."/>
            <person name="Jeffery I.B."/>
            <person name="Cooney J.C."/>
            <person name="Kagawa T.F."/>
            <person name="Liu W."/>
            <person name="Song Y."/>
            <person name="Salvetti E."/>
            <person name="Wrobel A."/>
            <person name="Rasinkangas P."/>
            <person name="Parkhill J."/>
            <person name="Rea M.C."/>
            <person name="O'Sullivan O."/>
            <person name="Ritari J."/>
            <person name="Douillard F.P."/>
            <person name="Paul Ross R."/>
            <person name="Yang R."/>
            <person name="Briner A.E."/>
            <person name="Felis G.E."/>
            <person name="de Vos W.M."/>
            <person name="Barrangou R."/>
            <person name="Klaenhammer T.R."/>
            <person name="Caufield P.W."/>
            <person name="Cui Y."/>
            <person name="Zhang H."/>
            <person name="O'Toole P.W."/>
        </authorList>
    </citation>
    <scope>NUCLEOTIDE SEQUENCE [LARGE SCALE GENOMIC DNA]</scope>
    <source>
        <strain evidence="2 3">DSM 22467</strain>
    </source>
</reference>
<proteinExistence type="predicted"/>
<gene>
    <name evidence="2" type="ORF">IV54_GL001702</name>
</gene>
<keyword evidence="1" id="KW-1133">Transmembrane helix</keyword>
<dbReference type="OrthoDB" id="2299522at2"/>
<dbReference type="EMBL" id="JQCA01000043">
    <property type="protein sequence ID" value="KRO04180.1"/>
    <property type="molecule type" value="Genomic_DNA"/>
</dbReference>
<evidence type="ECO:0000256" key="1">
    <source>
        <dbReference type="SAM" id="Phobius"/>
    </source>
</evidence>
<dbReference type="AlphaFoldDB" id="A0A0R2LRA8"/>
<dbReference type="STRING" id="616990.IV54_GL001702"/>
<keyword evidence="1" id="KW-0472">Membrane</keyword>
<evidence type="ECO:0000313" key="3">
    <source>
        <dbReference type="Proteomes" id="UP000051906"/>
    </source>
</evidence>
<keyword evidence="3" id="KW-1185">Reference proteome</keyword>
<dbReference type="RefSeq" id="WP_057878228.1">
    <property type="nucleotide sequence ID" value="NZ_JQCA01000043.1"/>
</dbReference>
<comment type="caution">
    <text evidence="2">The sequence shown here is derived from an EMBL/GenBank/DDBJ whole genome shotgun (WGS) entry which is preliminary data.</text>
</comment>
<feature type="transmembrane region" description="Helical" evidence="1">
    <location>
        <begin position="45"/>
        <end position="62"/>
    </location>
</feature>
<dbReference type="PATRIC" id="fig|616990.3.peg.1800"/>
<evidence type="ECO:0000313" key="2">
    <source>
        <dbReference type="EMBL" id="KRO04180.1"/>
    </source>
</evidence>
<name>A0A0R2LRA8_9LACO</name>
<organism evidence="2 3">
    <name type="scientific">Levilactobacillus paucivorans</name>
    <dbReference type="NCBI Taxonomy" id="616990"/>
    <lineage>
        <taxon>Bacteria</taxon>
        <taxon>Bacillati</taxon>
        <taxon>Bacillota</taxon>
        <taxon>Bacilli</taxon>
        <taxon>Lactobacillales</taxon>
        <taxon>Lactobacillaceae</taxon>
        <taxon>Levilactobacillus</taxon>
    </lineage>
</organism>
<accession>A0A0R2LRA8</accession>
<sequence length="126" mass="14448">MQTILLGLGIGLALVSLWWHRQLLKRIQAANGWRLSRHQIMCHSFLYLGLAYAAIAVVQPTWTNQRVVWLLLLVDLSSGVVALRIQRRRRVSEDQQIWWRRQTQYLLLSQVLLAAVLAGILARLAG</sequence>
<protein>
    <submittedName>
        <fullName evidence="2">Uncharacterized protein</fullName>
    </submittedName>
</protein>
<keyword evidence="1" id="KW-0812">Transmembrane</keyword>
<feature type="transmembrane region" description="Helical" evidence="1">
    <location>
        <begin position="105"/>
        <end position="125"/>
    </location>
</feature>
<dbReference type="Proteomes" id="UP000051906">
    <property type="component" value="Unassembled WGS sequence"/>
</dbReference>